<accession>A0AAV7PC28</accession>
<proteinExistence type="predicted"/>
<sequence>MSGKGKGRNFSQAEVGGIDVDGHAIPSAVGGCQGRVSHGYPLKDRKDRWKRVHWHMAQKFKDERTVSDQNHWWADVVFREVDVVDLLGLEVRGSAGDATTAHYVRKSSPVPKFTLLITVHNAHGKTHAKGIYVWIG</sequence>
<comment type="caution">
    <text evidence="1">The sequence shown here is derived from an EMBL/GenBank/DDBJ whole genome shotgun (WGS) entry which is preliminary data.</text>
</comment>
<dbReference type="PROSITE" id="PS51257">
    <property type="entry name" value="PROKAR_LIPOPROTEIN"/>
    <property type="match status" value="1"/>
</dbReference>
<organism evidence="1 2">
    <name type="scientific">Pleurodeles waltl</name>
    <name type="common">Iberian ribbed newt</name>
    <dbReference type="NCBI Taxonomy" id="8319"/>
    <lineage>
        <taxon>Eukaryota</taxon>
        <taxon>Metazoa</taxon>
        <taxon>Chordata</taxon>
        <taxon>Craniata</taxon>
        <taxon>Vertebrata</taxon>
        <taxon>Euteleostomi</taxon>
        <taxon>Amphibia</taxon>
        <taxon>Batrachia</taxon>
        <taxon>Caudata</taxon>
        <taxon>Salamandroidea</taxon>
        <taxon>Salamandridae</taxon>
        <taxon>Pleurodelinae</taxon>
        <taxon>Pleurodeles</taxon>
    </lineage>
</organism>
<keyword evidence="2" id="KW-1185">Reference proteome</keyword>
<reference evidence="1" key="1">
    <citation type="journal article" date="2022" name="bioRxiv">
        <title>Sequencing and chromosome-scale assembly of the giantPleurodeles waltlgenome.</title>
        <authorList>
            <person name="Brown T."/>
            <person name="Elewa A."/>
            <person name="Iarovenko S."/>
            <person name="Subramanian E."/>
            <person name="Araus A.J."/>
            <person name="Petzold A."/>
            <person name="Susuki M."/>
            <person name="Suzuki K.-i.T."/>
            <person name="Hayashi T."/>
            <person name="Toyoda A."/>
            <person name="Oliveira C."/>
            <person name="Osipova E."/>
            <person name="Leigh N.D."/>
            <person name="Simon A."/>
            <person name="Yun M.H."/>
        </authorList>
    </citation>
    <scope>NUCLEOTIDE SEQUENCE</scope>
    <source>
        <strain evidence="1">20211129_DDA</strain>
        <tissue evidence="1">Liver</tissue>
    </source>
</reference>
<gene>
    <name evidence="1" type="ORF">NDU88_001741</name>
</gene>
<protein>
    <submittedName>
        <fullName evidence="1">Uncharacterized protein</fullName>
    </submittedName>
</protein>
<evidence type="ECO:0000313" key="2">
    <source>
        <dbReference type="Proteomes" id="UP001066276"/>
    </source>
</evidence>
<dbReference type="Proteomes" id="UP001066276">
    <property type="component" value="Chromosome 7"/>
</dbReference>
<evidence type="ECO:0000313" key="1">
    <source>
        <dbReference type="EMBL" id="KAJ1123268.1"/>
    </source>
</evidence>
<dbReference type="EMBL" id="JANPWB010000011">
    <property type="protein sequence ID" value="KAJ1123268.1"/>
    <property type="molecule type" value="Genomic_DNA"/>
</dbReference>
<dbReference type="AlphaFoldDB" id="A0AAV7PC28"/>
<name>A0AAV7PC28_PLEWA</name>